<dbReference type="EMBL" id="SDKK01000005">
    <property type="protein sequence ID" value="TYC60155.1"/>
    <property type="molecule type" value="Genomic_DNA"/>
</dbReference>
<dbReference type="Gene3D" id="3.40.50.720">
    <property type="entry name" value="NAD(P)-binding Rossmann-like Domain"/>
    <property type="match status" value="1"/>
</dbReference>
<protein>
    <submittedName>
        <fullName evidence="2">NAD-dependent epimerase/dehydratase family protein</fullName>
    </submittedName>
</protein>
<dbReference type="Pfam" id="PF01370">
    <property type="entry name" value="Epimerase"/>
    <property type="match status" value="1"/>
</dbReference>
<dbReference type="AlphaFoldDB" id="A0A6C2D3D3"/>
<dbReference type="GO" id="GO:0004029">
    <property type="term" value="F:aldehyde dehydrogenase (NAD+) activity"/>
    <property type="evidence" value="ECO:0007669"/>
    <property type="project" value="TreeGrafter"/>
</dbReference>
<organism evidence="2 3">
    <name type="scientific">Zoogloea oleivorans</name>
    <dbReference type="NCBI Taxonomy" id="1552750"/>
    <lineage>
        <taxon>Bacteria</taxon>
        <taxon>Pseudomonadati</taxon>
        <taxon>Pseudomonadota</taxon>
        <taxon>Betaproteobacteria</taxon>
        <taxon>Rhodocyclales</taxon>
        <taxon>Zoogloeaceae</taxon>
        <taxon>Zoogloea</taxon>
    </lineage>
</organism>
<proteinExistence type="predicted"/>
<dbReference type="OrthoDB" id="9801056at2"/>
<dbReference type="PANTHER" id="PTHR48079:SF6">
    <property type="entry name" value="NAD(P)-BINDING DOMAIN-CONTAINING PROTEIN-RELATED"/>
    <property type="match status" value="1"/>
</dbReference>
<dbReference type="InterPro" id="IPR036291">
    <property type="entry name" value="NAD(P)-bd_dom_sf"/>
</dbReference>
<accession>A0A6C2D3D3</accession>
<gene>
    <name evidence="2" type="ORF">ETQ85_06505</name>
</gene>
<evidence type="ECO:0000313" key="3">
    <source>
        <dbReference type="Proteomes" id="UP000389128"/>
    </source>
</evidence>
<evidence type="ECO:0000259" key="1">
    <source>
        <dbReference type="Pfam" id="PF01370"/>
    </source>
</evidence>
<comment type="caution">
    <text evidence="2">The sequence shown here is derived from an EMBL/GenBank/DDBJ whole genome shotgun (WGS) entry which is preliminary data.</text>
</comment>
<dbReference type="PANTHER" id="PTHR48079">
    <property type="entry name" value="PROTEIN YEEZ"/>
    <property type="match status" value="1"/>
</dbReference>
<dbReference type="InterPro" id="IPR051783">
    <property type="entry name" value="NAD(P)-dependent_oxidoreduct"/>
</dbReference>
<reference evidence="2 3" key="1">
    <citation type="submission" date="2019-01" db="EMBL/GenBank/DDBJ databases">
        <title>Zoogloea oleivorans genome sequencing and assembly.</title>
        <authorList>
            <person name="Tancsics A."/>
            <person name="Farkas M."/>
            <person name="Kriszt B."/>
            <person name="Maroti G."/>
            <person name="Horvath B."/>
        </authorList>
    </citation>
    <scope>NUCLEOTIDE SEQUENCE [LARGE SCALE GENOMIC DNA]</scope>
    <source>
        <strain evidence="2 3">Buc</strain>
    </source>
</reference>
<keyword evidence="3" id="KW-1185">Reference proteome</keyword>
<evidence type="ECO:0000313" key="2">
    <source>
        <dbReference type="EMBL" id="TYC60155.1"/>
    </source>
</evidence>
<dbReference type="InterPro" id="IPR001509">
    <property type="entry name" value="Epimerase_deHydtase"/>
</dbReference>
<dbReference type="GO" id="GO:0005737">
    <property type="term" value="C:cytoplasm"/>
    <property type="evidence" value="ECO:0007669"/>
    <property type="project" value="TreeGrafter"/>
</dbReference>
<name>A0A6C2D3D3_9RHOO</name>
<dbReference type="Proteomes" id="UP000389128">
    <property type="component" value="Unassembled WGS sequence"/>
</dbReference>
<dbReference type="RefSeq" id="WP_148578245.1">
    <property type="nucleotide sequence ID" value="NZ_SDKK01000005.1"/>
</dbReference>
<feature type="domain" description="NAD-dependent epimerase/dehydratase" evidence="1">
    <location>
        <begin position="5"/>
        <end position="225"/>
    </location>
</feature>
<sequence>MSGIVLVTGGRGFIGRRLVVALRADGLRVRVLTRGQPVGPDEVSGDLADPAALDAACAGVTTVFHCAGHAHAFDALTEAEEARHWQVNYEGSRALAEAAGRAGVQCLVFLSSVKALGEPGEACIDEDWPVPPESAYGCAKRAAEDALLLAGERYAMRVTCLRLAMVYGAGGRGNLDRMAALVRRGVFPPLPETANRRSLVHVADVVAVLRRVAAEPRAAGRTYIVAHPDTPSGRGLYDALRVVLGMKPVAWAVPRWGLASVARLGDLIASLSGRRMPLDSEALDRLLGSACYSPARIEAELGWRAEVGLVDGLREMLGAP</sequence>
<dbReference type="SUPFAM" id="SSF51735">
    <property type="entry name" value="NAD(P)-binding Rossmann-fold domains"/>
    <property type="match status" value="1"/>
</dbReference>